<evidence type="ECO:0000256" key="8">
    <source>
        <dbReference type="SAM" id="SignalP"/>
    </source>
</evidence>
<evidence type="ECO:0000313" key="9">
    <source>
        <dbReference type="EMBL" id="KAG7444018.1"/>
    </source>
</evidence>
<protein>
    <submittedName>
        <fullName evidence="9">Cytochrome P450</fullName>
    </submittedName>
</protein>
<dbReference type="SUPFAM" id="SSF48264">
    <property type="entry name" value="Cytochrome P450"/>
    <property type="match status" value="1"/>
</dbReference>
<feature type="signal peptide" evidence="8">
    <location>
        <begin position="1"/>
        <end position="20"/>
    </location>
</feature>
<dbReference type="AlphaFoldDB" id="A0A9P8AQ53"/>
<keyword evidence="5" id="KW-0560">Oxidoreductase</keyword>
<evidence type="ECO:0000256" key="7">
    <source>
        <dbReference type="ARBA" id="ARBA00023033"/>
    </source>
</evidence>
<dbReference type="Pfam" id="PF00067">
    <property type="entry name" value="p450"/>
    <property type="match status" value="1"/>
</dbReference>
<keyword evidence="4" id="KW-0479">Metal-binding</keyword>
<dbReference type="PANTHER" id="PTHR24292:SF102">
    <property type="entry name" value="CYTOCHROME P450 FAMILY-RELATED"/>
    <property type="match status" value="1"/>
</dbReference>
<keyword evidence="7" id="KW-0503">Monooxygenase</keyword>
<gene>
    <name evidence="9" type="ORF">BT62DRAFT_981897</name>
</gene>
<keyword evidence="8" id="KW-0732">Signal</keyword>
<organism evidence="9 10">
    <name type="scientific">Guyanagaster necrorhizus</name>
    <dbReference type="NCBI Taxonomy" id="856835"/>
    <lineage>
        <taxon>Eukaryota</taxon>
        <taxon>Fungi</taxon>
        <taxon>Dikarya</taxon>
        <taxon>Basidiomycota</taxon>
        <taxon>Agaricomycotina</taxon>
        <taxon>Agaricomycetes</taxon>
        <taxon>Agaricomycetidae</taxon>
        <taxon>Agaricales</taxon>
        <taxon>Marasmiineae</taxon>
        <taxon>Physalacriaceae</taxon>
        <taxon>Guyanagaster</taxon>
    </lineage>
</organism>
<dbReference type="GO" id="GO:0005506">
    <property type="term" value="F:iron ion binding"/>
    <property type="evidence" value="ECO:0007669"/>
    <property type="project" value="InterPro"/>
</dbReference>
<dbReference type="GO" id="GO:0004497">
    <property type="term" value="F:monooxygenase activity"/>
    <property type="evidence" value="ECO:0007669"/>
    <property type="project" value="UniProtKB-KW"/>
</dbReference>
<dbReference type="PANTHER" id="PTHR24292">
    <property type="entry name" value="CYTOCHROME P450"/>
    <property type="match status" value="1"/>
</dbReference>
<comment type="similarity">
    <text evidence="2">Belongs to the cytochrome P450 family.</text>
</comment>
<keyword evidence="6" id="KW-0408">Iron</keyword>
<evidence type="ECO:0000256" key="5">
    <source>
        <dbReference type="ARBA" id="ARBA00023002"/>
    </source>
</evidence>
<proteinExistence type="inferred from homology"/>
<dbReference type="OrthoDB" id="1470350at2759"/>
<dbReference type="GO" id="GO:0016705">
    <property type="term" value="F:oxidoreductase activity, acting on paired donors, with incorporation or reduction of molecular oxygen"/>
    <property type="evidence" value="ECO:0007669"/>
    <property type="project" value="InterPro"/>
</dbReference>
<dbReference type="PRINTS" id="PR00385">
    <property type="entry name" value="P450"/>
</dbReference>
<keyword evidence="10" id="KW-1185">Reference proteome</keyword>
<name>A0A9P8AQ53_9AGAR</name>
<dbReference type="EMBL" id="MU250542">
    <property type="protein sequence ID" value="KAG7444018.1"/>
    <property type="molecule type" value="Genomic_DNA"/>
</dbReference>
<accession>A0A9P8AQ53</accession>
<dbReference type="InterPro" id="IPR001128">
    <property type="entry name" value="Cyt_P450"/>
</dbReference>
<dbReference type="Gene3D" id="1.10.630.10">
    <property type="entry name" value="Cytochrome P450"/>
    <property type="match status" value="1"/>
</dbReference>
<evidence type="ECO:0000313" key="10">
    <source>
        <dbReference type="Proteomes" id="UP000812287"/>
    </source>
</evidence>
<comment type="caution">
    <text evidence="9">The sequence shown here is derived from an EMBL/GenBank/DDBJ whole genome shotgun (WGS) entry which is preliminary data.</text>
</comment>
<comment type="cofactor">
    <cofactor evidence="1">
        <name>heme</name>
        <dbReference type="ChEBI" id="CHEBI:30413"/>
    </cofactor>
</comment>
<sequence>MFLVLCFSFLSLWIIQKNHPGSREILQEWHPIEITSSRSSFPKTVKLYEPLSVFGSNTVASEGELWKKYRKICVPAFSEANNRFAWEETMNIMQELFHDVWKDERASKTENVLDITLAITQFVIGIAGSGHNISWRGESDIPQGHNMMFRDALYDVCDGAHIKSPYPRLALGLTEKWGRIRAAYNELELYMLEMIRTRRTSQKKEGRYDLFSSLLDANEGNVSHLSESELMGNIFIFFLAGHETIAHTLAYAFTMLILYSDEQEKLYQHIKSIIPGNRRYEMLPLFTYSLAVFNETLRMFPVVTAIPKISAEDTFLVATSATGERATIPIPKRASIFLDVTGLHYNPRHWKDPDWPKEAFMPFNLAARALCSFAETEAIAVIMLLISRYMIEVTEEPQFVGESFEERKKRLLKSKGGVSLTSVCSVLLYHLPMTVFAGRFVCP</sequence>
<evidence type="ECO:0000256" key="6">
    <source>
        <dbReference type="ARBA" id="ARBA00023004"/>
    </source>
</evidence>
<dbReference type="GO" id="GO:0020037">
    <property type="term" value="F:heme binding"/>
    <property type="evidence" value="ECO:0007669"/>
    <property type="project" value="InterPro"/>
</dbReference>
<evidence type="ECO:0000256" key="4">
    <source>
        <dbReference type="ARBA" id="ARBA00022723"/>
    </source>
</evidence>
<evidence type="ECO:0000256" key="2">
    <source>
        <dbReference type="ARBA" id="ARBA00010617"/>
    </source>
</evidence>
<feature type="chain" id="PRO_5040360091" evidence="8">
    <location>
        <begin position="21"/>
        <end position="443"/>
    </location>
</feature>
<dbReference type="InterPro" id="IPR036396">
    <property type="entry name" value="Cyt_P450_sf"/>
</dbReference>
<dbReference type="Proteomes" id="UP000812287">
    <property type="component" value="Unassembled WGS sequence"/>
</dbReference>
<keyword evidence="3" id="KW-0349">Heme</keyword>
<dbReference type="InterPro" id="IPR050476">
    <property type="entry name" value="Insect_CytP450_Detox"/>
</dbReference>
<dbReference type="GeneID" id="66111939"/>
<dbReference type="RefSeq" id="XP_043037518.1">
    <property type="nucleotide sequence ID" value="XM_043189642.1"/>
</dbReference>
<reference evidence="9" key="1">
    <citation type="submission" date="2020-11" db="EMBL/GenBank/DDBJ databases">
        <title>Adaptations for nitrogen fixation in a non-lichenized fungal sporocarp promotes dispersal by wood-feeding termites.</title>
        <authorList>
            <consortium name="DOE Joint Genome Institute"/>
            <person name="Koch R.A."/>
            <person name="Yoon G."/>
            <person name="Arayal U."/>
            <person name="Lail K."/>
            <person name="Amirebrahimi M."/>
            <person name="Labutti K."/>
            <person name="Lipzen A."/>
            <person name="Riley R."/>
            <person name="Barry K."/>
            <person name="Henrissat B."/>
            <person name="Grigoriev I.V."/>
            <person name="Herr J.R."/>
            <person name="Aime M.C."/>
        </authorList>
    </citation>
    <scope>NUCLEOTIDE SEQUENCE</scope>
    <source>
        <strain evidence="9">MCA 3950</strain>
    </source>
</reference>
<evidence type="ECO:0000256" key="3">
    <source>
        <dbReference type="ARBA" id="ARBA00022617"/>
    </source>
</evidence>
<evidence type="ECO:0000256" key="1">
    <source>
        <dbReference type="ARBA" id="ARBA00001971"/>
    </source>
</evidence>